<keyword evidence="6 7" id="KW-0472">Membrane</keyword>
<evidence type="ECO:0000256" key="1">
    <source>
        <dbReference type="ARBA" id="ARBA00004651"/>
    </source>
</evidence>
<dbReference type="AlphaFoldDB" id="A0A7V8KQT3"/>
<keyword evidence="2" id="KW-0813">Transport</keyword>
<evidence type="ECO:0000256" key="2">
    <source>
        <dbReference type="ARBA" id="ARBA00022448"/>
    </source>
</evidence>
<evidence type="ECO:0000256" key="5">
    <source>
        <dbReference type="ARBA" id="ARBA00022989"/>
    </source>
</evidence>
<evidence type="ECO:0000256" key="6">
    <source>
        <dbReference type="ARBA" id="ARBA00023136"/>
    </source>
</evidence>
<keyword evidence="4 7" id="KW-0812">Transmembrane</keyword>
<organism evidence="9 10">
    <name type="scientific">Bifidobacterium pullorum</name>
    <dbReference type="NCBI Taxonomy" id="78448"/>
    <lineage>
        <taxon>Bacteria</taxon>
        <taxon>Bacillati</taxon>
        <taxon>Actinomycetota</taxon>
        <taxon>Actinomycetes</taxon>
        <taxon>Bifidobacteriales</taxon>
        <taxon>Bifidobacteriaceae</taxon>
        <taxon>Bifidobacterium</taxon>
    </lineage>
</organism>
<feature type="transmembrane region" description="Helical" evidence="7">
    <location>
        <begin position="383"/>
        <end position="403"/>
    </location>
</feature>
<comment type="subcellular location">
    <subcellularLocation>
        <location evidence="1">Cell membrane</location>
        <topology evidence="1">Multi-pass membrane protein</topology>
    </subcellularLocation>
</comment>
<dbReference type="Proteomes" id="UP000029109">
    <property type="component" value="Unassembled WGS sequence"/>
</dbReference>
<evidence type="ECO:0000256" key="3">
    <source>
        <dbReference type="ARBA" id="ARBA00022475"/>
    </source>
</evidence>
<feature type="transmembrane region" description="Helical" evidence="7">
    <location>
        <begin position="263"/>
        <end position="284"/>
    </location>
</feature>
<dbReference type="EMBL" id="JGZJ01000007">
    <property type="protein sequence ID" value="KFI83146.1"/>
    <property type="molecule type" value="Genomic_DNA"/>
</dbReference>
<name>A0A7V8KQT3_9BIFI</name>
<feature type="transmembrane region" description="Helical" evidence="7">
    <location>
        <begin position="45"/>
        <end position="67"/>
    </location>
</feature>
<dbReference type="GO" id="GO:0005886">
    <property type="term" value="C:plasma membrane"/>
    <property type="evidence" value="ECO:0007669"/>
    <property type="project" value="UniProtKB-SubCell"/>
</dbReference>
<feature type="transmembrane region" description="Helical" evidence="7">
    <location>
        <begin position="87"/>
        <end position="110"/>
    </location>
</feature>
<keyword evidence="5 7" id="KW-1133">Transmembrane helix</keyword>
<evidence type="ECO:0000313" key="9">
    <source>
        <dbReference type="EMBL" id="KFI83146.1"/>
    </source>
</evidence>
<dbReference type="Pfam" id="PF05977">
    <property type="entry name" value="MFS_3"/>
    <property type="match status" value="1"/>
</dbReference>
<feature type="transmembrane region" description="Helical" evidence="7">
    <location>
        <begin position="322"/>
        <end position="346"/>
    </location>
</feature>
<dbReference type="CDD" id="cd06173">
    <property type="entry name" value="MFS_MefA_like"/>
    <property type="match status" value="1"/>
</dbReference>
<feature type="transmembrane region" description="Helical" evidence="7">
    <location>
        <begin position="358"/>
        <end position="377"/>
    </location>
</feature>
<feature type="domain" description="Major facilitator superfamily (MFS) profile" evidence="8">
    <location>
        <begin position="230"/>
        <end position="420"/>
    </location>
</feature>
<sequence length="420" mass="43563">MSGHHRSLPLYCVIGADALSRAGNAMTTIAIPLIVLNQGYSAAEVGLSSAAASLPIVIGALAGGSFADRIGYRTTSVISDAASVVTVFVLGLLAQLHMLPLWALLTLVFLSNLMDAPGSGARASQIPDLTRLAGVPLTRSTGIRSTLGRLATMLGSAAAGVVVSLTSPDVALYINAVCFLISIAVTMLMVPSDAALRQEGVCGATAPVSDGMSLRDFFAGAAFIVRTPLVRAIVIMVVLTNLLDSAAMNVLWALYARTVSSDGAWYGVMTAIFAAGAFTGAACYGAFGRRYSSRWVFLLMFVCDCLPPCCCMAAQIPFPLVLAVIAIAGLSAGSINPMIDTILYALIPGDIRARTLGAMTAAVTAGMPFGSVMAGYLGQSMPLPLAFAIIGGCYAGVFALTGFGQHWRKFNESFRHATEV</sequence>
<dbReference type="InterPro" id="IPR020846">
    <property type="entry name" value="MFS_dom"/>
</dbReference>
<dbReference type="InterPro" id="IPR010290">
    <property type="entry name" value="TM_effector"/>
</dbReference>
<dbReference type="PANTHER" id="PTHR23513">
    <property type="entry name" value="INTEGRAL MEMBRANE EFFLUX PROTEIN-RELATED"/>
    <property type="match status" value="1"/>
</dbReference>
<feature type="transmembrane region" description="Helical" evidence="7">
    <location>
        <begin position="171"/>
        <end position="190"/>
    </location>
</feature>
<dbReference type="Gene3D" id="1.20.1250.20">
    <property type="entry name" value="MFS general substrate transporter like domains"/>
    <property type="match status" value="2"/>
</dbReference>
<dbReference type="SUPFAM" id="SSF103473">
    <property type="entry name" value="MFS general substrate transporter"/>
    <property type="match status" value="1"/>
</dbReference>
<dbReference type="GO" id="GO:0022857">
    <property type="term" value="F:transmembrane transporter activity"/>
    <property type="evidence" value="ECO:0007669"/>
    <property type="project" value="InterPro"/>
</dbReference>
<dbReference type="PANTHER" id="PTHR23513:SF11">
    <property type="entry name" value="STAPHYLOFERRIN A TRANSPORTER"/>
    <property type="match status" value="1"/>
</dbReference>
<evidence type="ECO:0000256" key="7">
    <source>
        <dbReference type="SAM" id="Phobius"/>
    </source>
</evidence>
<accession>A0A7V8KQT3</accession>
<keyword evidence="3" id="KW-1003">Cell membrane</keyword>
<evidence type="ECO:0000259" key="8">
    <source>
        <dbReference type="PROSITE" id="PS50850"/>
    </source>
</evidence>
<protein>
    <submittedName>
        <fullName evidence="9">Major facilitator superfamily protein</fullName>
    </submittedName>
</protein>
<evidence type="ECO:0000256" key="4">
    <source>
        <dbReference type="ARBA" id="ARBA00022692"/>
    </source>
</evidence>
<evidence type="ECO:0000313" key="10">
    <source>
        <dbReference type="Proteomes" id="UP000029109"/>
    </source>
</evidence>
<feature type="transmembrane region" description="Helical" evidence="7">
    <location>
        <begin position="296"/>
        <end position="316"/>
    </location>
</feature>
<gene>
    <name evidence="9" type="ORF">BPULL_1285</name>
</gene>
<reference evidence="9 10" key="1">
    <citation type="submission" date="2014-03" db="EMBL/GenBank/DDBJ databases">
        <title>Genomics of Bifidobacteria.</title>
        <authorList>
            <person name="Ventura M."/>
            <person name="Milani C."/>
            <person name="Lugli G.A."/>
        </authorList>
    </citation>
    <scope>NUCLEOTIDE SEQUENCE [LARGE SCALE GENOMIC DNA]</scope>
    <source>
        <strain evidence="9 10">LMG 21816</strain>
    </source>
</reference>
<comment type="caution">
    <text evidence="9">The sequence shown here is derived from an EMBL/GenBank/DDBJ whole genome shotgun (WGS) entry which is preliminary data.</text>
</comment>
<dbReference type="PROSITE" id="PS50850">
    <property type="entry name" value="MFS"/>
    <property type="match status" value="1"/>
</dbReference>
<proteinExistence type="predicted"/>
<dbReference type="InterPro" id="IPR036259">
    <property type="entry name" value="MFS_trans_sf"/>
</dbReference>